<dbReference type="SUPFAM" id="SSF52743">
    <property type="entry name" value="Subtilisin-like"/>
    <property type="match status" value="1"/>
</dbReference>
<gene>
    <name evidence="7" type="ORF">JHL18_25010</name>
</gene>
<dbReference type="PROSITE" id="PS51892">
    <property type="entry name" value="SUBTILASE"/>
    <property type="match status" value="1"/>
</dbReference>
<evidence type="ECO:0000256" key="1">
    <source>
        <dbReference type="ARBA" id="ARBA00011073"/>
    </source>
</evidence>
<dbReference type="Gene3D" id="1.10.1330.10">
    <property type="entry name" value="Dockerin domain"/>
    <property type="match status" value="1"/>
</dbReference>
<dbReference type="InterPro" id="IPR022398">
    <property type="entry name" value="Peptidase_S8_His-AS"/>
</dbReference>
<keyword evidence="2 5" id="KW-0645">Protease</keyword>
<evidence type="ECO:0000313" key="8">
    <source>
        <dbReference type="Proteomes" id="UP000596739"/>
    </source>
</evidence>
<evidence type="ECO:0000256" key="2">
    <source>
        <dbReference type="ARBA" id="ARBA00022670"/>
    </source>
</evidence>
<keyword evidence="4 5" id="KW-0720">Serine protease</keyword>
<dbReference type="RefSeq" id="WP_200274435.1">
    <property type="nucleotide sequence ID" value="NZ_JAENHN010000071.1"/>
</dbReference>
<dbReference type="InterPro" id="IPR036439">
    <property type="entry name" value="Dockerin_dom_sf"/>
</dbReference>
<dbReference type="InterPro" id="IPR023827">
    <property type="entry name" value="Peptidase_S8_Asp-AS"/>
</dbReference>
<protein>
    <submittedName>
        <fullName evidence="7">S8 family serine peptidase</fullName>
    </submittedName>
</protein>
<dbReference type="InterPro" id="IPR008964">
    <property type="entry name" value="Invasin/intimin_cell_adhesion"/>
</dbReference>
<dbReference type="PROSITE" id="PS00136">
    <property type="entry name" value="SUBTILASE_ASP"/>
    <property type="match status" value="1"/>
</dbReference>
<feature type="active site" description="Charge relay system" evidence="5">
    <location>
        <position position="153"/>
    </location>
</feature>
<dbReference type="InterPro" id="IPR036852">
    <property type="entry name" value="Peptidase_S8/S53_dom_sf"/>
</dbReference>
<evidence type="ECO:0000256" key="4">
    <source>
        <dbReference type="ARBA" id="ARBA00022825"/>
    </source>
</evidence>
<dbReference type="InterPro" id="IPR050131">
    <property type="entry name" value="Peptidase_S8_subtilisin-like"/>
</dbReference>
<dbReference type="Gene3D" id="3.40.50.200">
    <property type="entry name" value="Peptidase S8/S53 domain"/>
    <property type="match status" value="1"/>
</dbReference>
<dbReference type="PROSITE" id="PS00137">
    <property type="entry name" value="SUBTILASE_HIS"/>
    <property type="match status" value="1"/>
</dbReference>
<dbReference type="SUPFAM" id="SSF49373">
    <property type="entry name" value="Invasin/intimin cell-adhesion fragments"/>
    <property type="match status" value="1"/>
</dbReference>
<dbReference type="PANTHER" id="PTHR43806:SF11">
    <property type="entry name" value="CEREVISIN-RELATED"/>
    <property type="match status" value="1"/>
</dbReference>
<dbReference type="PRINTS" id="PR00723">
    <property type="entry name" value="SUBTILISIN"/>
</dbReference>
<keyword evidence="8" id="KW-1185">Reference proteome</keyword>
<feature type="active site" description="Charge relay system" evidence="5">
    <location>
        <position position="335"/>
    </location>
</feature>
<feature type="domain" description="Peptidase S8/S53" evidence="6">
    <location>
        <begin position="146"/>
        <end position="368"/>
    </location>
</feature>
<feature type="active site" description="Charge relay system" evidence="5">
    <location>
        <position position="186"/>
    </location>
</feature>
<evidence type="ECO:0000256" key="3">
    <source>
        <dbReference type="ARBA" id="ARBA00022801"/>
    </source>
</evidence>
<keyword evidence="3 5" id="KW-0378">Hydrolase</keyword>
<evidence type="ECO:0000259" key="6">
    <source>
        <dbReference type="Pfam" id="PF00082"/>
    </source>
</evidence>
<dbReference type="EMBL" id="JAENHN010000071">
    <property type="protein sequence ID" value="MBK1813870.1"/>
    <property type="molecule type" value="Genomic_DNA"/>
</dbReference>
<accession>A0ABS1EWW0</accession>
<sequence>MKNFKRHMSTVILYFFCMVTVLGNINVSVSAAEKSTRVPLETVNGQLVIKLRDTKNKDYENIIKKYNGKVIKYFSNYILTSFEKEDVTNVKTELATDKNVEYSEENALGKKSTTTTDPLAKTQDYLFYSRAMDAWDLVTDQMKQTTVKIAVVDSGVKSDHPDLKGSVDPGMNYVGGSTDTTDDNGHGTQVAGVIAAKHNNLGINGIAGLMDTRIIPVKVLDANGVGTTANIAQGIMYAANSGAQIINVSINGKGYSKLIDDAVQYAIGKGAIVVASSGDDGSYSENYWPCNANGTIVAASSNRSNTGKNIDVFALGEGNTTDIGSTGYKTVYGSSISAAITTGAVALIKAKNPTYTLDQVRNLLRKSNVSIGDNANLSLKSALESQSDFITITNPVISQNTTGDVAGKITALNPSQLKQLSLFINDNATAYKVIQGNGSKTYDTSIPFTELVDGVNKLKAVATDSTGKTYVDERYFKSFGDDSTINITVKDLNGNLAKNMLVLLYEGNGANNPKEVSTNSNGQAIFYNANKYSQYTAVVRNGDADSSSKLIFVKQGVTIGKSIIDLAKESKEITINAYKADNTTMLSAANLSLDDLGDIDIALNKGASTKIIVNKSVGLNMKVLSEEEGYYYKKAVGSFESLSTVNFLKDSNTAKLEVNNIYDQQITDESIIISSKDGVYNGYPLATFNIKGKALYLPKGSYSYTYSFSSNTSGSTSDYQPEDINLSGDSTITYGEPKVNVEQGIGNFNLCMNLTDVNHSFVLQDVDNSKIIINLKDPNGKSLVNGVDFTYTNAPYYKGEGFSIKLNSPISGNYQASITVNYMGKTFTSNVISLSFTGVQQSTNTTIKYTLPTELQSLVASQGYYTLDVRYYVYNASTGAMVYNQGELEDTSSINYGEISIPTTYCNNSYRIIISASAEYDKGVIYDRSLGTALNGVIKIDPATYTKKISFNGNSIDQYIKNSNVRITKIMSNNKNINIQMKVSNSSNLGVWVDDGKYSSIFSTSKSLIRSEFNVSESNSIANIDTTNLSNIKFTVPQNSYAKGIYIYPKIVNGELTERFEVDYSGNYQITAGTIINSFELSIADITSLRNKSYYFSGQLQCNALAQNNIDISKCNVQYANTPLSVNKNDSLNFNSKVTAGAFTLSSFYSSHSWKGMNDSFNYYTDDGIGLNIYNSENKFLMWNSFYMSGYDVSNGFNANAYLSNLYGGDFKIKLDLEGLNLIDNGFSIKVVGDDIKIKVMDPFDITKPLSNGTVSLDGYGNGNDYKTSKDGYVYIPKSNLQNNSNVIVKAEGDKGIAVFRSSVNISGSEATISTPTTLLKNIIVKPLDSDNGINLASAELRVNTKGYNNYKLGLLNAFGQANLYTNFDISKVFVQNGTSFLNTTYSGQGDVVIDNKNIGKLNVSLLSNKYLNITVDNSSNFSIQASGSYNLSAGSYGYNYNNSNINYSGSLNISAGETKELKFGSTLSLSADYYSNDGTTSSNVIKPGQNIGINVRFKDEFGNFVYPSQQTSFTYVVAINGIEARRGSVTGSGYVLINPNIIADSFDVSFETTYNNQRYASNTLNYKINLDNYQKIAVRDPEGNPINEGKFGNSNYQLNGTIINNGNAYIDKNLLQSGAYNVSLSGISSSGHSVIYRDLTLNSNTVEIKDSSANKVPVTANVPLNSGNITLNLLTQTGANTYSEYYSVEQFNKLYKNNYLWITSADYVINVNASVYNNSINENYSLADTISGTKAVNLDYTKTTKINLSNPNNYSGSYNFKVGNIYMNSQLSSNNSVNKISSNIFDGYTVSLYNGSSSSMAYRKELSTPISGDSYTIYVGGDYLVKADNTDFSTITPSKSPKAKVYLLDQYDNYVLINNTNNLSVGIEISNNGQVIENINQNIYVYNQPYEITFTPSVSTSFNAVFKLNILGKTYSSNAIAYTIDASNYKTINVNDPNGKPLKTGEAKQYGNTYNISQGIMYVPKDTILNGTISISGTTDNGDYVVCPQVTVSGTVTNIDLQGKKVNVITTFDNISDIVNGRLNITWNNSYFGGAININYNTDKGLVSNLNVWLQDNVECYFDNYFYDKSNNQYALGGRFKNISSSIQLSTNNMTEIKLGGIDNKNANIMISQINNGGGTGFSVKYSKIFVSSNTYYVNGVSLYDNTSTTNYNLKNTDCVNGTSYTIFIGKNYTGNFSTDKLLKTGENMIINGGIVDEYGNNVSSYSGGNKEVQFVNVAGTVVKTIKSQNGSVLTVPTDIIEGKYSLVISNYIGDKKIASGTVDNVYITNKSVLALGYYGNKPLYKLYDGTTLIYSGGSQVNSVKIPSSVLTDGKYYDLDILTQNYDGIGHYKRRYLFSNGQMQNDSVVNSVSIPLDSSVKKVSLTTSKGDTIDYNTQDNYYNNTSAINLSLADGETYNISAYCEDSNGGYWASKTVKVDTTLKEIKFDRLAAKKLSLASKFVSNVEVVGLKAKDLFSGKVYDINRGLNTKSSIYLPVGKYEVNFKLNLNGTTTLNDYKKTVDLTSTDYTLNIGDKVTYDVVLDKNVYSPYDKVTARLSNVNDGEIALTGIENAVIDSSSITMNLVHGTKVLKSFNSTIPSSLKGDCNFVVKGSTVGLGDITSKALSINVNNPSAIKEGDINLDGIVDIFDIVYVARDFGKMQGQGDYDPRVNLDASDTTIDVKDLARAAVNYEK</sequence>
<comment type="similarity">
    <text evidence="1 5">Belongs to the peptidase S8 family.</text>
</comment>
<dbReference type="Pfam" id="PF00082">
    <property type="entry name" value="Peptidase_S8"/>
    <property type="match status" value="1"/>
</dbReference>
<reference evidence="8" key="1">
    <citation type="submission" date="2021-01" db="EMBL/GenBank/DDBJ databases">
        <title>Genome public.</title>
        <authorList>
            <person name="Liu C."/>
            <person name="Sun Q."/>
        </authorList>
    </citation>
    <scope>NUCLEOTIDE SEQUENCE [LARGE SCALE GENOMIC DNA]</scope>
    <source>
        <strain evidence="8">YIM B02505</strain>
    </source>
</reference>
<comment type="caution">
    <text evidence="7">The sequence shown here is derived from an EMBL/GenBank/DDBJ whole genome shotgun (WGS) entry which is preliminary data.</text>
</comment>
<name>A0ABS1EWW0_9CLOT</name>
<evidence type="ECO:0000256" key="5">
    <source>
        <dbReference type="PROSITE-ProRule" id="PRU01240"/>
    </source>
</evidence>
<dbReference type="PANTHER" id="PTHR43806">
    <property type="entry name" value="PEPTIDASE S8"/>
    <property type="match status" value="1"/>
</dbReference>
<dbReference type="InterPro" id="IPR000209">
    <property type="entry name" value="Peptidase_S8/S53_dom"/>
</dbReference>
<dbReference type="Proteomes" id="UP000596739">
    <property type="component" value="Unassembled WGS sequence"/>
</dbReference>
<dbReference type="InterPro" id="IPR015500">
    <property type="entry name" value="Peptidase_S8_subtilisin-rel"/>
</dbReference>
<proteinExistence type="inferred from homology"/>
<organism evidence="7 8">
    <name type="scientific">Clostridium yunnanense</name>
    <dbReference type="NCBI Taxonomy" id="2800325"/>
    <lineage>
        <taxon>Bacteria</taxon>
        <taxon>Bacillati</taxon>
        <taxon>Bacillota</taxon>
        <taxon>Clostridia</taxon>
        <taxon>Eubacteriales</taxon>
        <taxon>Clostridiaceae</taxon>
        <taxon>Clostridium</taxon>
    </lineage>
</organism>
<evidence type="ECO:0000313" key="7">
    <source>
        <dbReference type="EMBL" id="MBK1813870.1"/>
    </source>
</evidence>